<evidence type="ECO:0008006" key="10">
    <source>
        <dbReference type="Google" id="ProtNLM"/>
    </source>
</evidence>
<name>A0A0N9V1D1_SPHMC</name>
<evidence type="ECO:0000256" key="3">
    <source>
        <dbReference type="ARBA" id="ARBA00022793"/>
    </source>
</evidence>
<dbReference type="PANTHER" id="PTHR11999:SF70">
    <property type="entry name" value="MIP05841P"/>
    <property type="match status" value="1"/>
</dbReference>
<feature type="modified residue" description="N6-(pyridoxal phosphate)lysine" evidence="6">
    <location>
        <position position="284"/>
    </location>
</feature>
<dbReference type="GO" id="GO:0030170">
    <property type="term" value="F:pyridoxal phosphate binding"/>
    <property type="evidence" value="ECO:0007669"/>
    <property type="project" value="InterPro"/>
</dbReference>
<evidence type="ECO:0000256" key="1">
    <source>
        <dbReference type="ARBA" id="ARBA00001933"/>
    </source>
</evidence>
<dbReference type="InterPro" id="IPR015424">
    <property type="entry name" value="PyrdxlP-dep_Trfase"/>
</dbReference>
<dbReference type="KEGG" id="smag:AN936_13865"/>
<dbReference type="EMBL" id="CP012700">
    <property type="protein sequence ID" value="ALH81409.1"/>
    <property type="molecule type" value="Genomic_DNA"/>
</dbReference>
<keyword evidence="3" id="KW-0210">Decarboxylase</keyword>
<dbReference type="SUPFAM" id="SSF53383">
    <property type="entry name" value="PLP-dependent transferases"/>
    <property type="match status" value="1"/>
</dbReference>
<dbReference type="PATRIC" id="fig|33050.5.peg.2868"/>
<dbReference type="GO" id="GO:0019752">
    <property type="term" value="P:carboxylic acid metabolic process"/>
    <property type="evidence" value="ECO:0007669"/>
    <property type="project" value="InterPro"/>
</dbReference>
<sequence length="467" mass="50142">MMNDDIWGAARGALDRIAADRARRETIVSIASPEEAAAFRALAAPGAGRAIAEVVGDAERIFAHRVRMDHPRFYGFIPSPASPLSLVGELLASGYNAHAGSWMQSSGPAAIEQGLIAWLAERAGLPDSAGGLFVSGGSMANLTGLMLARDRMLPPEERHRGVAYVSTQTHSSVAKGLRVLGFLPEQIRKVAVDAERRLDIAALGEAIATDRAAGRAPFAVVASCGTTNTGSIDDLHAIADLAARERLWLHVDGAYGASVVLSGRHRALVDGLARADSLSWDAHKWLFQTYCCGMVLVRDRRHLLESFATSAEYLQDAAAGDETPNFWDYGVELTRPARAMKLWFTLQVMGERAVGEAIDHGFMLAETLAEALGERPHWRIVSPAQLGIVTFRYEPPGYDGSELDALNTAIARRMIDDNVAAPLTTRLDDAVVLRACTISPDATADDIRAMVAELDTRAQAIAAAIRA</sequence>
<dbReference type="Gene3D" id="3.90.1150.170">
    <property type="match status" value="1"/>
</dbReference>
<dbReference type="InterPro" id="IPR015422">
    <property type="entry name" value="PyrdxlP-dep_Trfase_small"/>
</dbReference>
<gene>
    <name evidence="8" type="ORF">AN936_13865</name>
</gene>
<reference evidence="8 9" key="1">
    <citation type="journal article" date="2015" name="Genome Announc.">
        <title>Complete Genome Sequence of Polypropylene Glycol- and Polyethylene Glycol-Degrading Sphingopyxis macrogoltabida Strain EY-1.</title>
        <authorList>
            <person name="Ohtsubo Y."/>
            <person name="Nagata Y."/>
            <person name="Numata M."/>
            <person name="Tsuchikane K."/>
            <person name="Hosoyama A."/>
            <person name="Yamazoe A."/>
            <person name="Tsuda M."/>
            <person name="Fujita N."/>
            <person name="Kawai F."/>
        </authorList>
    </citation>
    <scope>NUCLEOTIDE SEQUENCE [LARGE SCALE GENOMIC DNA]</scope>
    <source>
        <strain evidence="8 9">EY-1</strain>
    </source>
</reference>
<dbReference type="InterPro" id="IPR010977">
    <property type="entry name" value="Aromatic_deC"/>
</dbReference>
<evidence type="ECO:0000256" key="6">
    <source>
        <dbReference type="PIRSR" id="PIRSR602129-50"/>
    </source>
</evidence>
<evidence type="ECO:0000256" key="7">
    <source>
        <dbReference type="RuleBase" id="RU000382"/>
    </source>
</evidence>
<dbReference type="Gene3D" id="3.40.640.10">
    <property type="entry name" value="Type I PLP-dependent aspartate aminotransferase-like (Major domain)"/>
    <property type="match status" value="1"/>
</dbReference>
<evidence type="ECO:0000313" key="8">
    <source>
        <dbReference type="EMBL" id="ALH81409.1"/>
    </source>
</evidence>
<keyword evidence="4 6" id="KW-0663">Pyridoxal phosphate</keyword>
<accession>A0A0N9V1D1</accession>
<dbReference type="GO" id="GO:0016831">
    <property type="term" value="F:carboxy-lyase activity"/>
    <property type="evidence" value="ECO:0007669"/>
    <property type="project" value="UniProtKB-KW"/>
</dbReference>
<dbReference type="Proteomes" id="UP000058074">
    <property type="component" value="Chromosome"/>
</dbReference>
<comment type="cofactor">
    <cofactor evidence="1 6 7">
        <name>pyridoxal 5'-phosphate</name>
        <dbReference type="ChEBI" id="CHEBI:597326"/>
    </cofactor>
</comment>
<evidence type="ECO:0000313" key="9">
    <source>
        <dbReference type="Proteomes" id="UP000058074"/>
    </source>
</evidence>
<evidence type="ECO:0000256" key="2">
    <source>
        <dbReference type="ARBA" id="ARBA00009533"/>
    </source>
</evidence>
<proteinExistence type="inferred from homology"/>
<dbReference type="GO" id="GO:0006520">
    <property type="term" value="P:amino acid metabolic process"/>
    <property type="evidence" value="ECO:0007669"/>
    <property type="project" value="InterPro"/>
</dbReference>
<dbReference type="Pfam" id="PF00282">
    <property type="entry name" value="Pyridoxal_deC"/>
    <property type="match status" value="1"/>
</dbReference>
<dbReference type="InterPro" id="IPR021115">
    <property type="entry name" value="Pyridoxal-P_BS"/>
</dbReference>
<comment type="similarity">
    <text evidence="2 7">Belongs to the group II decarboxylase family.</text>
</comment>
<dbReference type="PANTHER" id="PTHR11999">
    <property type="entry name" value="GROUP II PYRIDOXAL-5-PHOSPHATE DECARBOXYLASE"/>
    <property type="match status" value="1"/>
</dbReference>
<dbReference type="InterPro" id="IPR015421">
    <property type="entry name" value="PyrdxlP-dep_Trfase_major"/>
</dbReference>
<dbReference type="InterPro" id="IPR002129">
    <property type="entry name" value="PyrdxlP-dep_de-COase"/>
</dbReference>
<protein>
    <recommendedName>
        <fullName evidence="10">Glutamate decarboxylase</fullName>
    </recommendedName>
</protein>
<evidence type="ECO:0000256" key="4">
    <source>
        <dbReference type="ARBA" id="ARBA00022898"/>
    </source>
</evidence>
<dbReference type="PROSITE" id="PS00392">
    <property type="entry name" value="DDC_GAD_HDC_YDC"/>
    <property type="match status" value="1"/>
</dbReference>
<keyword evidence="5 7" id="KW-0456">Lyase</keyword>
<dbReference type="AlphaFoldDB" id="A0A0N9V1D1"/>
<dbReference type="PRINTS" id="PR00800">
    <property type="entry name" value="YHDCRBOXLASE"/>
</dbReference>
<organism evidence="8 9">
    <name type="scientific">Sphingopyxis macrogoltabida</name>
    <name type="common">Sphingomonas macrogoltabidus</name>
    <dbReference type="NCBI Taxonomy" id="33050"/>
    <lineage>
        <taxon>Bacteria</taxon>
        <taxon>Pseudomonadati</taxon>
        <taxon>Pseudomonadota</taxon>
        <taxon>Alphaproteobacteria</taxon>
        <taxon>Sphingomonadales</taxon>
        <taxon>Sphingomonadaceae</taxon>
        <taxon>Sphingopyxis</taxon>
    </lineage>
</organism>
<evidence type="ECO:0000256" key="5">
    <source>
        <dbReference type="ARBA" id="ARBA00023239"/>
    </source>
</evidence>
<dbReference type="Gene3D" id="3.90.1150.10">
    <property type="entry name" value="Aspartate Aminotransferase, domain 1"/>
    <property type="match status" value="1"/>
</dbReference>